<keyword evidence="2 4" id="KW-0472">Membrane</keyword>
<dbReference type="RefSeq" id="WP_273688953.1">
    <property type="nucleotide sequence ID" value="NZ_CP117411.1"/>
</dbReference>
<evidence type="ECO:0000256" key="5">
    <source>
        <dbReference type="SAM" id="MobiDB-lite"/>
    </source>
</evidence>
<keyword evidence="4" id="KW-0798">TonB box</keyword>
<evidence type="ECO:0000259" key="8">
    <source>
        <dbReference type="Pfam" id="PF07715"/>
    </source>
</evidence>
<sequence>MKRRNHVRFFATAGALALSTAALAQTTPAGAPVAEEPTAETPAATPANPTAADIVVTGSRLTRAGFEAPTPVTVVSTASLAAKAPSNLPDALNQLPVFQNSISQNSGDSAQSNRVRSGNYLNLRALGPNRLLVLQDGRRVPPTSSNGGTDANLIPQLLVDRIDVVTGGASAAYGSDAVSGVVNFILNKKFEGLKANIQSGVSTYKDNFSYRAGLAGGVALLDDRLRIIGSAERYHSDGITSRIDRPGGRNFDSYGGVGTAASPYAFYSNVHYSATADGGYILNGPLAGRQFLLGGQTGAFNPGTAIGRSGVAINGDGADFDPTFSSLVPTLTTDQFFGRISYEFSSNVRAFAEGSYNIGVNDDHNITFIRLGSTMTIFRDNAYLPANVLAALGNTASFNVSRSFDEFGGLYSKQRTTSFNMATGLEGNFGDSWKWDVSYVHGDTKFRNVTQEPDLRRFYASLDAVRNSAGNIVCRITVTNPGVMDNCLPMNTFGNGAITRQAWDSVLQDSIWATRNKMDIWAANISGEPIELWAGPLSVAVGAEYRKQSILQTSNSNPAIPQDLTGIRGFSGTTRFFYVSIGEARGSYNIKEGYIEASLPLLKDSPLGKAMELNGALRYTDYSTSGSVKTWKVGLTYQPITDIRLRGTVSRDIRAPSLFELFAGQTVNNVPISDPLTGGFGSVPTVSGGNAALVPEVAKTYTGGIVLSPSFVRGLSMSFDYFNIAIDGAVSVPYNGSTLVNLCFASGGASPLCGQITRPLGNTNASAANFPTLITVTNQNVSRLQTSGVDFEVGYRHPLAGGTLNGRVLGTRLISYKRQQAAGQPTIEYAGTADLPGFNSNIASPKWRANFELNYASDSLSLGIQERMIGSYKKSKQSVYVDNGAPTVFYTDANISYAFPMGTGSGKIELFATMNNVFNRKAPYWPQTGSPGLQLPSLRTLYDINGRYMTVGARARF</sequence>
<evidence type="ECO:0000256" key="1">
    <source>
        <dbReference type="ARBA" id="ARBA00004442"/>
    </source>
</evidence>
<evidence type="ECO:0000313" key="10">
    <source>
        <dbReference type="Proteomes" id="UP001220395"/>
    </source>
</evidence>
<evidence type="ECO:0000313" key="9">
    <source>
        <dbReference type="EMBL" id="WCT74147.1"/>
    </source>
</evidence>
<comment type="similarity">
    <text evidence="4">Belongs to the TonB-dependent receptor family.</text>
</comment>
<dbReference type="PANTHER" id="PTHR47234:SF3">
    <property type="entry name" value="SECRETIN_TONB SHORT N-TERMINAL DOMAIN-CONTAINING PROTEIN"/>
    <property type="match status" value="1"/>
</dbReference>
<dbReference type="InterPro" id="IPR037066">
    <property type="entry name" value="Plug_dom_sf"/>
</dbReference>
<feature type="region of interest" description="Disordered" evidence="5">
    <location>
        <begin position="28"/>
        <end position="49"/>
    </location>
</feature>
<comment type="subcellular location">
    <subcellularLocation>
        <location evidence="1 4">Cell outer membrane</location>
    </subcellularLocation>
</comment>
<keyword evidence="10" id="KW-1185">Reference proteome</keyword>
<reference evidence="9 10" key="1">
    <citation type="submission" date="2023-02" db="EMBL/GenBank/DDBJ databases">
        <title>Genome sequence of Sphingomonas naphthae.</title>
        <authorList>
            <person name="Kim S."/>
            <person name="Heo J."/>
            <person name="Kwon S.-W."/>
        </authorList>
    </citation>
    <scope>NUCLEOTIDE SEQUENCE [LARGE SCALE GENOMIC DNA]</scope>
    <source>
        <strain evidence="9 10">KACC 18716</strain>
    </source>
</reference>
<keyword evidence="9" id="KW-0675">Receptor</keyword>
<protein>
    <submittedName>
        <fullName evidence="9">TonB-dependent receptor</fullName>
    </submittedName>
</protein>
<dbReference type="InterPro" id="IPR012910">
    <property type="entry name" value="Plug_dom"/>
</dbReference>
<evidence type="ECO:0000259" key="7">
    <source>
        <dbReference type="Pfam" id="PF00593"/>
    </source>
</evidence>
<keyword evidence="3" id="KW-0998">Cell outer membrane</keyword>
<evidence type="ECO:0000256" key="4">
    <source>
        <dbReference type="RuleBase" id="RU003357"/>
    </source>
</evidence>
<dbReference type="Pfam" id="PF00593">
    <property type="entry name" value="TonB_dep_Rec_b-barrel"/>
    <property type="match status" value="1"/>
</dbReference>
<feature type="chain" id="PRO_5046055050" evidence="6">
    <location>
        <begin position="25"/>
        <end position="957"/>
    </location>
</feature>
<dbReference type="PANTHER" id="PTHR47234">
    <property type="match status" value="1"/>
</dbReference>
<name>A0ABY7TLM9_9SPHN</name>
<proteinExistence type="inferred from homology"/>
<dbReference type="Gene3D" id="2.40.170.20">
    <property type="entry name" value="TonB-dependent receptor, beta-barrel domain"/>
    <property type="match status" value="1"/>
</dbReference>
<organism evidence="9 10">
    <name type="scientific">Sphingomonas naphthae</name>
    <dbReference type="NCBI Taxonomy" id="1813468"/>
    <lineage>
        <taxon>Bacteria</taxon>
        <taxon>Pseudomonadati</taxon>
        <taxon>Pseudomonadota</taxon>
        <taxon>Alphaproteobacteria</taxon>
        <taxon>Sphingomonadales</taxon>
        <taxon>Sphingomonadaceae</taxon>
        <taxon>Sphingomonas</taxon>
    </lineage>
</organism>
<evidence type="ECO:0000256" key="3">
    <source>
        <dbReference type="ARBA" id="ARBA00023237"/>
    </source>
</evidence>
<dbReference type="InterPro" id="IPR000531">
    <property type="entry name" value="Beta-barrel_TonB"/>
</dbReference>
<dbReference type="EMBL" id="CP117411">
    <property type="protein sequence ID" value="WCT74147.1"/>
    <property type="molecule type" value="Genomic_DNA"/>
</dbReference>
<accession>A0ABY7TLM9</accession>
<dbReference type="SUPFAM" id="SSF56935">
    <property type="entry name" value="Porins"/>
    <property type="match status" value="1"/>
</dbReference>
<evidence type="ECO:0000256" key="6">
    <source>
        <dbReference type="SAM" id="SignalP"/>
    </source>
</evidence>
<dbReference type="InterPro" id="IPR036942">
    <property type="entry name" value="Beta-barrel_TonB_sf"/>
</dbReference>
<keyword evidence="6" id="KW-0732">Signal</keyword>
<feature type="signal peptide" evidence="6">
    <location>
        <begin position="1"/>
        <end position="24"/>
    </location>
</feature>
<feature type="domain" description="TonB-dependent receptor plug" evidence="8">
    <location>
        <begin position="67"/>
        <end position="181"/>
    </location>
</feature>
<dbReference type="Gene3D" id="2.170.130.10">
    <property type="entry name" value="TonB-dependent receptor, plug domain"/>
    <property type="match status" value="1"/>
</dbReference>
<feature type="domain" description="TonB-dependent receptor-like beta-barrel" evidence="7">
    <location>
        <begin position="380"/>
        <end position="917"/>
    </location>
</feature>
<gene>
    <name evidence="9" type="ORF">PQ455_02635</name>
</gene>
<dbReference type="Proteomes" id="UP001220395">
    <property type="component" value="Chromosome"/>
</dbReference>
<dbReference type="Pfam" id="PF07715">
    <property type="entry name" value="Plug"/>
    <property type="match status" value="1"/>
</dbReference>
<evidence type="ECO:0000256" key="2">
    <source>
        <dbReference type="ARBA" id="ARBA00023136"/>
    </source>
</evidence>